<dbReference type="PANTHER" id="PTHR12277">
    <property type="entry name" value="ALPHA/BETA HYDROLASE DOMAIN-CONTAINING PROTEIN"/>
    <property type="match status" value="1"/>
</dbReference>
<accession>U6GFU4</accession>
<feature type="compositionally biased region" description="Basic residues" evidence="1">
    <location>
        <begin position="154"/>
        <end position="168"/>
    </location>
</feature>
<reference evidence="2" key="1">
    <citation type="submission" date="2013-10" db="EMBL/GenBank/DDBJ databases">
        <title>Genomic analysis of the causative agents of coccidiosis in chickens.</title>
        <authorList>
            <person name="Reid A.J."/>
            <person name="Blake D."/>
            <person name="Billington K."/>
            <person name="Browne H."/>
            <person name="Dunn M."/>
            <person name="Hung S."/>
            <person name="Kawahara F."/>
            <person name="Miranda-Saavedra D."/>
            <person name="Mourier T."/>
            <person name="Nagra H."/>
            <person name="Otto T.D."/>
            <person name="Rawlings N."/>
            <person name="Sanchez A."/>
            <person name="Sanders M."/>
            <person name="Subramaniam C."/>
            <person name="Tay Y."/>
            <person name="Dear P."/>
            <person name="Doerig C."/>
            <person name="Gruber A."/>
            <person name="Parkinson J."/>
            <person name="Shirley M."/>
            <person name="Wan K.L."/>
            <person name="Berriman M."/>
            <person name="Tomley F."/>
            <person name="Pain A."/>
        </authorList>
    </citation>
    <scope>NUCLEOTIDE SEQUENCE</scope>
    <source>
        <strain evidence="2">Houghton</strain>
    </source>
</reference>
<protein>
    <submittedName>
        <fullName evidence="2">Uncharacterized protein</fullName>
    </submittedName>
</protein>
<dbReference type="EMBL" id="HG670675">
    <property type="protein sequence ID" value="CDI77459.1"/>
    <property type="molecule type" value="Genomic_DNA"/>
</dbReference>
<dbReference type="SUPFAM" id="SSF53474">
    <property type="entry name" value="alpha/beta-Hydrolases"/>
    <property type="match status" value="1"/>
</dbReference>
<organism evidence="2 3">
    <name type="scientific">Eimeria acervulina</name>
    <name type="common">Coccidian parasite</name>
    <dbReference type="NCBI Taxonomy" id="5801"/>
    <lineage>
        <taxon>Eukaryota</taxon>
        <taxon>Sar</taxon>
        <taxon>Alveolata</taxon>
        <taxon>Apicomplexa</taxon>
        <taxon>Conoidasida</taxon>
        <taxon>Coccidia</taxon>
        <taxon>Eucoccidiorida</taxon>
        <taxon>Eimeriorina</taxon>
        <taxon>Eimeriidae</taxon>
        <taxon>Eimeria</taxon>
    </lineage>
</organism>
<dbReference type="RefSeq" id="XP_013252180.1">
    <property type="nucleotide sequence ID" value="XM_013396726.1"/>
</dbReference>
<proteinExistence type="predicted"/>
<dbReference type="GeneID" id="25270563"/>
<reference evidence="2" key="2">
    <citation type="submission" date="2013-10" db="EMBL/GenBank/DDBJ databases">
        <authorList>
            <person name="Aslett M."/>
        </authorList>
    </citation>
    <scope>NUCLEOTIDE SEQUENCE</scope>
    <source>
        <strain evidence="2">Houghton</strain>
    </source>
</reference>
<name>U6GFU4_EIMAC</name>
<dbReference type="Proteomes" id="UP000018050">
    <property type="component" value="Unassembled WGS sequence"/>
</dbReference>
<dbReference type="Gene3D" id="3.40.50.1820">
    <property type="entry name" value="alpha/beta hydrolase"/>
    <property type="match status" value="1"/>
</dbReference>
<dbReference type="PANTHER" id="PTHR12277:SF81">
    <property type="entry name" value="PROTEIN ABHD13"/>
    <property type="match status" value="1"/>
</dbReference>
<dbReference type="AlphaFoldDB" id="U6GFU4"/>
<feature type="compositionally biased region" description="Low complexity" evidence="1">
    <location>
        <begin position="170"/>
        <end position="183"/>
    </location>
</feature>
<feature type="region of interest" description="Disordered" evidence="1">
    <location>
        <begin position="935"/>
        <end position="959"/>
    </location>
</feature>
<feature type="region of interest" description="Disordered" evidence="1">
    <location>
        <begin position="543"/>
        <end position="572"/>
    </location>
</feature>
<feature type="region of interest" description="Disordered" evidence="1">
    <location>
        <begin position="154"/>
        <end position="198"/>
    </location>
</feature>
<sequence length="993" mass="103200">MGAALSSGKHPLIDSSLVFPAPPSSYSCSSDGLLLLRSRFAAAAGAPAAVPAFLVVPSPQSHLKLAAALRTAKLAAAAAEATAAAAAAASGLPPQQQLRRRSNIEGACAAAAAAAARAATSDEESERKQQLLQKLEQKRKELQQHMLLLQQLHRQQKQQRVLRRRQPRKAAPSHALGSTAAAAEAEDEEGEASAVERAAAAAATADALEAAADSTSSEAAAAADEGATGAAAPAGSGEAAPAAAAAANGSYWDTEASGGRRGSDYCILYFHGNACDANMVRGWLQVVADELGLPILVFEYPGYGLLSGLPSSSAGVDRCAKVALEFLVEQLQFPPEKIILCGRSIGTGPAAYLASRLAKCNLQLGGLVLISPFASLAALAADMAELPEPLARLVVTHHWDTEAALQQCQGLPLCIIHGQQDEIIPVSHSRRLLSTAPNSAVLRVSHLPPHANHSVGLEPAAMKEEVLQPLLLFLRKVRCAARLKRQQQLHHKKHLEAQARRAAAANAAATAVAAAAADSLVGHLQPQVSRLLRERTSCVGRWQSQQQQHQQAQQQQRRLQHSEKTAGTGSVSTRHCIRAPVAARSIGSSSSIKRHHSVEPRLMRPLAMQLAASLQQQQQQQPLVHHRSLRLFCTSRLEASNSSTDDDTLAEKVQQLQRGGAGRDRSGTLNHTAAAAATEATLSEASDAVATATSAAEANVAEVRLPQAFFGDSDGETSPAAAAVAAAAAASADFLGGDSLDSGAMPTASTAASAAAAATDRINAARAFLATEAKIHRRLLLACRHIQQQQRQSMARPSTFFKPGAAAATPAGGLAASFATSPEVTRRLGSVGEAAGAAATAVAPAGIAAAAVGSTHPARPLGTAGAGTSAAGAAAAGRGIRAPHLPAVCPYVKSSSSTSNRTAAAATAAAAAKKFLSRQRLCHSAAFGDISIRKQPPQQQQQYEEHQQLQQQQKHHPQRRILYSRRTIGSSAARAVSLAPGNRFWGTTAQQEH</sequence>
<evidence type="ECO:0000313" key="3">
    <source>
        <dbReference type="Proteomes" id="UP000018050"/>
    </source>
</evidence>
<feature type="compositionally biased region" description="Low complexity" evidence="1">
    <location>
        <begin position="543"/>
        <end position="557"/>
    </location>
</feature>
<keyword evidence="3" id="KW-1185">Reference proteome</keyword>
<evidence type="ECO:0000256" key="1">
    <source>
        <dbReference type="SAM" id="MobiDB-lite"/>
    </source>
</evidence>
<dbReference type="VEuPathDB" id="ToxoDB:EAH_00024930"/>
<evidence type="ECO:0000313" key="2">
    <source>
        <dbReference type="EMBL" id="CDI77459.1"/>
    </source>
</evidence>
<gene>
    <name evidence="2" type="ORF">EAH_00024930</name>
</gene>
<feature type="compositionally biased region" description="Low complexity" evidence="1">
    <location>
        <begin position="935"/>
        <end position="952"/>
    </location>
</feature>
<dbReference type="OrthoDB" id="347433at2759"/>
<dbReference type="OMA" id="THHWDTE"/>
<dbReference type="InterPro" id="IPR029058">
    <property type="entry name" value="AB_hydrolase_fold"/>
</dbReference>